<dbReference type="AlphaFoldDB" id="A0A0D2IHV9"/>
<comment type="similarity">
    <text evidence="1">Belongs to the REXO1/REXO3 family.</text>
</comment>
<keyword evidence="4" id="KW-0269">Exonuclease</keyword>
<feature type="region of interest" description="Disordered" evidence="5">
    <location>
        <begin position="45"/>
        <end position="147"/>
    </location>
</feature>
<evidence type="ECO:0000256" key="4">
    <source>
        <dbReference type="ARBA" id="ARBA00022839"/>
    </source>
</evidence>
<feature type="domain" description="Exonuclease" evidence="6">
    <location>
        <begin position="432"/>
        <end position="616"/>
    </location>
</feature>
<dbReference type="InterPro" id="IPR036397">
    <property type="entry name" value="RNaseH_sf"/>
</dbReference>
<protein>
    <recommendedName>
        <fullName evidence="6">Exonuclease domain-containing protein</fullName>
    </recommendedName>
</protein>
<evidence type="ECO:0000256" key="3">
    <source>
        <dbReference type="ARBA" id="ARBA00022801"/>
    </source>
</evidence>
<sequence length="643" mass="71024">MFSSLGLFRSVPCPRQDDCSLQTCIFLHSWRVSCPEAEDPVLDSAKEYDPFSAGDISSPPSKRRRLESAPEPPGHPDVVRSETGSLESSTRSSTGQQVPTSSRTVSRTSHENPTSGQIPRNAEQEHAKAKPASITRTVSPPPIKVPREPSVLVKKRPMKVESLTPRNVANAPALLKTRLTVLQKLHEEMRTQNSKLANSDVESKSLVLDEQELIKFALDEEEAATKLGGEIYKNTMAQNILRTRKMALEEWVKRVSQWTGASSPANAHAKPVDKSDDLPSIGLSSLNEQVAVLKHLTTPLKGLEQYGYVTTQPSSSELASAKAGLAAARGFESCDRCGTRFQVFPGRDESGRLTSQGRCRYHWARLNRAVSLKRDRIQGQSEATYPCCNKPPGSEGCSEADSHVFVVKDPKRLATILQFEQTPEQTDGRRRPPVSFDCEMGYTTHGMEVIRVTAVSWPDGRLLLDVLVRPFGEILDLNTRFSGVTKEAYASALPYEAEVSDRVQETNVDNSQLRKVDSPAAARQLLFDHISRETPLIGHAIENDLNVVRIIHPCVVDTVLLYPHPRGLPIRYGLKMLSQKYLSRGIQTAGEAGHDSKEDAVATGDLVTKKVAEKWKLMRYEGWAFVDGVLVAPEGTKALKHVL</sequence>
<dbReference type="InterPro" id="IPR012337">
    <property type="entry name" value="RNaseH-like_sf"/>
</dbReference>
<evidence type="ECO:0000313" key="8">
    <source>
        <dbReference type="Proteomes" id="UP000053411"/>
    </source>
</evidence>
<evidence type="ECO:0000259" key="6">
    <source>
        <dbReference type="SMART" id="SM00479"/>
    </source>
</evidence>
<dbReference type="STRING" id="1442371.A0A0D2IHV9"/>
<keyword evidence="2" id="KW-0540">Nuclease</keyword>
<evidence type="ECO:0000256" key="5">
    <source>
        <dbReference type="SAM" id="MobiDB-lite"/>
    </source>
</evidence>
<dbReference type="InterPro" id="IPR034922">
    <property type="entry name" value="REX1-like_exo"/>
</dbReference>
<feature type="compositionally biased region" description="Polar residues" evidence="5">
    <location>
        <begin position="82"/>
        <end position="99"/>
    </location>
</feature>
<reference evidence="7 8" key="1">
    <citation type="submission" date="2015-01" db="EMBL/GenBank/DDBJ databases">
        <title>The Genome Sequence of Fonsecaea multimorphosa CBS 102226.</title>
        <authorList>
            <consortium name="The Broad Institute Genomics Platform"/>
            <person name="Cuomo C."/>
            <person name="de Hoog S."/>
            <person name="Gorbushina A."/>
            <person name="Stielow B."/>
            <person name="Teixiera M."/>
            <person name="Abouelleil A."/>
            <person name="Chapman S.B."/>
            <person name="Priest M."/>
            <person name="Young S.K."/>
            <person name="Wortman J."/>
            <person name="Nusbaum C."/>
            <person name="Birren B."/>
        </authorList>
    </citation>
    <scope>NUCLEOTIDE SEQUENCE [LARGE SCALE GENOMIC DNA]</scope>
    <source>
        <strain evidence="7 8">CBS 102226</strain>
    </source>
</reference>
<dbReference type="GeneID" id="27713643"/>
<name>A0A0D2IHV9_9EURO</name>
<dbReference type="GO" id="GO:0003676">
    <property type="term" value="F:nucleic acid binding"/>
    <property type="evidence" value="ECO:0007669"/>
    <property type="project" value="InterPro"/>
</dbReference>
<dbReference type="CDD" id="cd06145">
    <property type="entry name" value="REX1_like"/>
    <property type="match status" value="1"/>
</dbReference>
<dbReference type="OrthoDB" id="3996471at2759"/>
<dbReference type="SMART" id="SM00479">
    <property type="entry name" value="EXOIII"/>
    <property type="match status" value="1"/>
</dbReference>
<dbReference type="InterPro" id="IPR013520">
    <property type="entry name" value="Ribonucl_H"/>
</dbReference>
<dbReference type="VEuPathDB" id="FungiDB:Z520_07897"/>
<dbReference type="PANTHER" id="PTHR12801:SF112">
    <property type="entry name" value="RNA EXONUCLEASE 3"/>
    <property type="match status" value="1"/>
</dbReference>
<organism evidence="7 8">
    <name type="scientific">Fonsecaea multimorphosa CBS 102226</name>
    <dbReference type="NCBI Taxonomy" id="1442371"/>
    <lineage>
        <taxon>Eukaryota</taxon>
        <taxon>Fungi</taxon>
        <taxon>Dikarya</taxon>
        <taxon>Ascomycota</taxon>
        <taxon>Pezizomycotina</taxon>
        <taxon>Eurotiomycetes</taxon>
        <taxon>Chaetothyriomycetidae</taxon>
        <taxon>Chaetothyriales</taxon>
        <taxon>Herpotrichiellaceae</taxon>
        <taxon>Fonsecaea</taxon>
    </lineage>
</organism>
<dbReference type="GO" id="GO:0004527">
    <property type="term" value="F:exonuclease activity"/>
    <property type="evidence" value="ECO:0007669"/>
    <property type="project" value="UniProtKB-KW"/>
</dbReference>
<dbReference type="Gene3D" id="3.30.420.10">
    <property type="entry name" value="Ribonuclease H-like superfamily/Ribonuclease H"/>
    <property type="match status" value="1"/>
</dbReference>
<accession>A0A0D2IHV9</accession>
<keyword evidence="3" id="KW-0378">Hydrolase</keyword>
<dbReference type="GO" id="GO:0005634">
    <property type="term" value="C:nucleus"/>
    <property type="evidence" value="ECO:0007669"/>
    <property type="project" value="TreeGrafter"/>
</dbReference>
<keyword evidence="8" id="KW-1185">Reference proteome</keyword>
<gene>
    <name evidence="7" type="ORF">Z520_07897</name>
</gene>
<dbReference type="PANTHER" id="PTHR12801">
    <property type="entry name" value="RNA EXONUCLEASE REXO1 / RECO3 FAMILY MEMBER-RELATED"/>
    <property type="match status" value="1"/>
</dbReference>
<evidence type="ECO:0000256" key="1">
    <source>
        <dbReference type="ARBA" id="ARBA00006357"/>
    </source>
</evidence>
<dbReference type="SUPFAM" id="SSF53098">
    <property type="entry name" value="Ribonuclease H-like"/>
    <property type="match status" value="1"/>
</dbReference>
<dbReference type="RefSeq" id="XP_016630754.1">
    <property type="nucleotide sequence ID" value="XM_016778394.1"/>
</dbReference>
<dbReference type="Proteomes" id="UP000053411">
    <property type="component" value="Unassembled WGS sequence"/>
</dbReference>
<dbReference type="EMBL" id="KN848077">
    <property type="protein sequence ID" value="KIX96631.1"/>
    <property type="molecule type" value="Genomic_DNA"/>
</dbReference>
<dbReference type="InterPro" id="IPR047021">
    <property type="entry name" value="REXO1/3/4-like"/>
</dbReference>
<evidence type="ECO:0000313" key="7">
    <source>
        <dbReference type="EMBL" id="KIX96631.1"/>
    </source>
</evidence>
<proteinExistence type="inferred from homology"/>
<evidence type="ECO:0000256" key="2">
    <source>
        <dbReference type="ARBA" id="ARBA00022722"/>
    </source>
</evidence>